<gene>
    <name evidence="2" type="ORF">Pla111_08580</name>
</gene>
<dbReference type="Proteomes" id="UP000318995">
    <property type="component" value="Unassembled WGS sequence"/>
</dbReference>
<dbReference type="EMBL" id="SJPH01000002">
    <property type="protein sequence ID" value="TWT47246.1"/>
    <property type="molecule type" value="Genomic_DNA"/>
</dbReference>
<evidence type="ECO:0000313" key="2">
    <source>
        <dbReference type="EMBL" id="TWT47246.1"/>
    </source>
</evidence>
<comment type="caution">
    <text evidence="2">The sequence shown here is derived from an EMBL/GenBank/DDBJ whole genome shotgun (WGS) entry which is preliminary data.</text>
</comment>
<dbReference type="InterPro" id="IPR013320">
    <property type="entry name" value="ConA-like_dom_sf"/>
</dbReference>
<dbReference type="OrthoDB" id="3618231at2"/>
<dbReference type="RefSeq" id="WP_146571722.1">
    <property type="nucleotide sequence ID" value="NZ_SJPH01000002.1"/>
</dbReference>
<reference evidence="2 3" key="1">
    <citation type="submission" date="2019-02" db="EMBL/GenBank/DDBJ databases">
        <title>Deep-cultivation of Planctomycetes and their phenomic and genomic characterization uncovers novel biology.</title>
        <authorList>
            <person name="Wiegand S."/>
            <person name="Jogler M."/>
            <person name="Boedeker C."/>
            <person name="Pinto D."/>
            <person name="Vollmers J."/>
            <person name="Rivas-Marin E."/>
            <person name="Kohn T."/>
            <person name="Peeters S.H."/>
            <person name="Heuer A."/>
            <person name="Rast P."/>
            <person name="Oberbeckmann S."/>
            <person name="Bunk B."/>
            <person name="Jeske O."/>
            <person name="Meyerdierks A."/>
            <person name="Storesund J.E."/>
            <person name="Kallscheuer N."/>
            <person name="Luecker S."/>
            <person name="Lage O.M."/>
            <person name="Pohl T."/>
            <person name="Merkel B.J."/>
            <person name="Hornburger P."/>
            <person name="Mueller R.-W."/>
            <person name="Bruemmer F."/>
            <person name="Labrenz M."/>
            <person name="Spormann A.M."/>
            <person name="Op Den Camp H."/>
            <person name="Overmann J."/>
            <person name="Amann R."/>
            <person name="Jetten M.S.M."/>
            <person name="Mascher T."/>
            <person name="Medema M.H."/>
            <person name="Devos D.P."/>
            <person name="Kaster A.-K."/>
            <person name="Ovreas L."/>
            <person name="Rohde M."/>
            <person name="Galperin M.Y."/>
            <person name="Jogler C."/>
        </authorList>
    </citation>
    <scope>NUCLEOTIDE SEQUENCE [LARGE SCALE GENOMIC DNA]</scope>
    <source>
        <strain evidence="2 3">Pla111</strain>
    </source>
</reference>
<protein>
    <recommendedName>
        <fullName evidence="4">Laminin G domain protein</fullName>
    </recommendedName>
</protein>
<sequence length="233" mass="25661" precursor="true">MHCLTKLAAYAGPLAVVLCFVTPATKCLAQTTLVERFDTAEALSAWTLLDADSWQLAADQPRGMLRLVQKASAYTPPHRSPGHIALWETVSWGDFDLKVRVRSTHPDYGHRDVCLFFGWVDPAHFFYVHLGKEPDPHCHQIFVVDGADRLAITDGGEKDAGAPWDDAWHTVRLTRSRATGRIAVYWDGQNEPMLTATDTRFPIGKLGVGSFDDTADFSDLRVNGVAVSVDAAP</sequence>
<organism evidence="2 3">
    <name type="scientific">Botrimarina hoheduenensis</name>
    <dbReference type="NCBI Taxonomy" id="2528000"/>
    <lineage>
        <taxon>Bacteria</taxon>
        <taxon>Pseudomonadati</taxon>
        <taxon>Planctomycetota</taxon>
        <taxon>Planctomycetia</taxon>
        <taxon>Pirellulales</taxon>
        <taxon>Lacipirellulaceae</taxon>
        <taxon>Botrimarina</taxon>
    </lineage>
</organism>
<accession>A0A5C5W8M6</accession>
<dbReference type="SUPFAM" id="SSF49899">
    <property type="entry name" value="Concanavalin A-like lectins/glucanases"/>
    <property type="match status" value="1"/>
</dbReference>
<dbReference type="AlphaFoldDB" id="A0A5C5W8M6"/>
<keyword evidence="1" id="KW-0732">Signal</keyword>
<name>A0A5C5W8M6_9BACT</name>
<evidence type="ECO:0008006" key="4">
    <source>
        <dbReference type="Google" id="ProtNLM"/>
    </source>
</evidence>
<evidence type="ECO:0000313" key="3">
    <source>
        <dbReference type="Proteomes" id="UP000318995"/>
    </source>
</evidence>
<feature type="signal peptide" evidence="1">
    <location>
        <begin position="1"/>
        <end position="29"/>
    </location>
</feature>
<dbReference type="Gene3D" id="2.60.120.560">
    <property type="entry name" value="Exo-inulinase, domain 1"/>
    <property type="match status" value="1"/>
</dbReference>
<proteinExistence type="predicted"/>
<evidence type="ECO:0000256" key="1">
    <source>
        <dbReference type="SAM" id="SignalP"/>
    </source>
</evidence>
<feature type="chain" id="PRO_5022926804" description="Laminin G domain protein" evidence="1">
    <location>
        <begin position="30"/>
        <end position="233"/>
    </location>
</feature>
<keyword evidence="3" id="KW-1185">Reference proteome</keyword>